<comment type="similarity">
    <text evidence="2">Belongs to the KHG/KDPG aldolase family.</text>
</comment>
<evidence type="ECO:0000313" key="6">
    <source>
        <dbReference type="EMBL" id="TCT09786.1"/>
    </source>
</evidence>
<dbReference type="NCBIfam" id="NF006600">
    <property type="entry name" value="PRK09140.1"/>
    <property type="match status" value="1"/>
</dbReference>
<dbReference type="PANTHER" id="PTHR30246:SF1">
    <property type="entry name" value="2-DEHYDRO-3-DEOXY-6-PHOSPHOGALACTONATE ALDOLASE-RELATED"/>
    <property type="match status" value="1"/>
</dbReference>
<dbReference type="GO" id="GO:0016829">
    <property type="term" value="F:lyase activity"/>
    <property type="evidence" value="ECO:0007669"/>
    <property type="project" value="UniProtKB-KW"/>
</dbReference>
<protein>
    <submittedName>
        <fullName evidence="6">2-keto-3-deoxy-phosphogalactonate aldolase</fullName>
    </submittedName>
</protein>
<evidence type="ECO:0000256" key="3">
    <source>
        <dbReference type="ARBA" id="ARBA00011233"/>
    </source>
</evidence>
<dbReference type="OrthoDB" id="8590323at2"/>
<proteinExistence type="inferred from homology"/>
<name>A0A4R3M9C9_9BURK</name>
<comment type="pathway">
    <text evidence="1">Carbohydrate acid metabolism.</text>
</comment>
<gene>
    <name evidence="6" type="ORF">EDC26_103410</name>
</gene>
<accession>A0A4R3M9C9</accession>
<dbReference type="InterPro" id="IPR000887">
    <property type="entry name" value="Aldlse_KDPG_KHG"/>
</dbReference>
<evidence type="ECO:0000256" key="1">
    <source>
        <dbReference type="ARBA" id="ARBA00004761"/>
    </source>
</evidence>
<evidence type="ECO:0000256" key="5">
    <source>
        <dbReference type="ARBA" id="ARBA00023277"/>
    </source>
</evidence>
<dbReference type="SUPFAM" id="SSF51569">
    <property type="entry name" value="Aldolase"/>
    <property type="match status" value="1"/>
</dbReference>
<dbReference type="RefSeq" id="WP_132580664.1">
    <property type="nucleotide sequence ID" value="NZ_SMAJ01000003.1"/>
</dbReference>
<reference evidence="6 7" key="1">
    <citation type="submission" date="2019-03" db="EMBL/GenBank/DDBJ databases">
        <title>Genomic Encyclopedia of Type Strains, Phase IV (KMG-IV): sequencing the most valuable type-strain genomes for metagenomic binning, comparative biology and taxonomic classification.</title>
        <authorList>
            <person name="Goeker M."/>
        </authorList>
    </citation>
    <scope>NUCLEOTIDE SEQUENCE [LARGE SCALE GENOMIC DNA]</scope>
    <source>
        <strain evidence="6 7">DSM 24591</strain>
    </source>
</reference>
<dbReference type="Pfam" id="PF01081">
    <property type="entry name" value="Aldolase"/>
    <property type="match status" value="1"/>
</dbReference>
<organism evidence="6 7">
    <name type="scientific">Paralcaligenes ureilyticus</name>
    <dbReference type="NCBI Taxonomy" id="627131"/>
    <lineage>
        <taxon>Bacteria</taxon>
        <taxon>Pseudomonadati</taxon>
        <taxon>Pseudomonadota</taxon>
        <taxon>Betaproteobacteria</taxon>
        <taxon>Burkholderiales</taxon>
        <taxon>Alcaligenaceae</taxon>
        <taxon>Paralcaligenes</taxon>
    </lineage>
</organism>
<dbReference type="AlphaFoldDB" id="A0A4R3M9C9"/>
<keyword evidence="7" id="KW-1185">Reference proteome</keyword>
<evidence type="ECO:0000256" key="2">
    <source>
        <dbReference type="ARBA" id="ARBA00006906"/>
    </source>
</evidence>
<dbReference type="InterPro" id="IPR013785">
    <property type="entry name" value="Aldolase_TIM"/>
</dbReference>
<dbReference type="CDD" id="cd00452">
    <property type="entry name" value="KDPG_aldolase"/>
    <property type="match status" value="1"/>
</dbReference>
<dbReference type="Gene3D" id="3.20.20.70">
    <property type="entry name" value="Aldolase class I"/>
    <property type="match status" value="1"/>
</dbReference>
<dbReference type="EMBL" id="SMAJ01000003">
    <property type="protein sequence ID" value="TCT09786.1"/>
    <property type="molecule type" value="Genomic_DNA"/>
</dbReference>
<comment type="caution">
    <text evidence="6">The sequence shown here is derived from an EMBL/GenBank/DDBJ whole genome shotgun (WGS) entry which is preliminary data.</text>
</comment>
<comment type="subunit">
    <text evidence="3">Homotrimer.</text>
</comment>
<dbReference type="PANTHER" id="PTHR30246">
    <property type="entry name" value="2-KETO-3-DEOXY-6-PHOSPHOGLUCONATE ALDOLASE"/>
    <property type="match status" value="1"/>
</dbReference>
<sequence>MVLKRLLSTPLIAILRGISPANALAVGEKLIAAGFEVIEIPLNSPEPFKSMEILAREFPDYPIGAGTVLELDQIKKVQDAGGQLILMPHLDADIVKMSKAMGLVCIPGVATPSEAFMALRCGADALKMFPAETLGAAAVKAWLAVLPGGTKLIPFGGVNQDNMQAFFDAGAHAVGLGSSLFRPEFSPGRVGELAQDFVRAFRSTSQKRELRRGG</sequence>
<evidence type="ECO:0000313" key="7">
    <source>
        <dbReference type="Proteomes" id="UP000295525"/>
    </source>
</evidence>
<evidence type="ECO:0000256" key="4">
    <source>
        <dbReference type="ARBA" id="ARBA00023239"/>
    </source>
</evidence>
<dbReference type="Proteomes" id="UP000295525">
    <property type="component" value="Unassembled WGS sequence"/>
</dbReference>
<keyword evidence="4" id="KW-0456">Lyase</keyword>
<keyword evidence="5" id="KW-0119">Carbohydrate metabolism</keyword>